<sequence>MVKLLAGPAMDPVLLAIVAGACSVLALTSVGCTGNKAAADRLRQIGEEIDHMMIGAAETSHFVDSIKKKIEQDVQATNEIVASSRHNAVTTRQIAQNAERASKAAAEVRNESRAGGAEVDRGLRLISDARRDAQTTCATMASLQEKSRRIQSITDLITEIASRTNLLALNAAIEAAHAGLHGRGFAIVAHEVKLLAQRTKDATDDIALMVREIHEEAEHAAGGMAALAGKVTEAAQNVEQVHTFLSRIEQLAGVSEAEVQQIAGASREHVDTTCVITDAISQIRDNMLSTEAELPRATNSAMELAERAENVFEALTNAHVPTSHDEIRDAALAASCDVERLFTQALDDGRLTEDALFDRKYVPIPHTNPPKYTTLFDGFTDMTLPSVQERLLEQIPHLAYAGAVDNNGYFPTHNRKFSQPLTGNYDSDLLNNRTKRIFTDRTGSRCGAHTKPFLLQTYKRDTGEVMHDLSVPIYVRGRHWGGFRIGYRSSTKIAQTSSASMPAAATCPALAPAR</sequence>
<dbReference type="OrthoDB" id="2489132at2"/>
<dbReference type="SUPFAM" id="SSF58104">
    <property type="entry name" value="Methyl-accepting chemotaxis protein (MCP) signaling domain"/>
    <property type="match status" value="1"/>
</dbReference>
<proteinExistence type="predicted"/>
<protein>
    <submittedName>
        <fullName evidence="4">Methyl-accepting chemotaxis protein</fullName>
    </submittedName>
</protein>
<organism evidence="4 5">
    <name type="scientific">Noviherbaspirillum saxi</name>
    <dbReference type="NCBI Taxonomy" id="2320863"/>
    <lineage>
        <taxon>Bacteria</taxon>
        <taxon>Pseudomonadati</taxon>
        <taxon>Pseudomonadota</taxon>
        <taxon>Betaproteobacteria</taxon>
        <taxon>Burkholderiales</taxon>
        <taxon>Oxalobacteraceae</taxon>
        <taxon>Noviherbaspirillum</taxon>
    </lineage>
</organism>
<keyword evidence="5" id="KW-1185">Reference proteome</keyword>
<evidence type="ECO:0000313" key="4">
    <source>
        <dbReference type="EMBL" id="RJF92786.1"/>
    </source>
</evidence>
<dbReference type="PANTHER" id="PTHR32089">
    <property type="entry name" value="METHYL-ACCEPTING CHEMOTAXIS PROTEIN MCPB"/>
    <property type="match status" value="1"/>
</dbReference>
<dbReference type="SMART" id="SM00283">
    <property type="entry name" value="MA"/>
    <property type="match status" value="1"/>
</dbReference>
<dbReference type="EMBL" id="QYUO01000003">
    <property type="protein sequence ID" value="RJF92786.1"/>
    <property type="molecule type" value="Genomic_DNA"/>
</dbReference>
<dbReference type="Proteomes" id="UP000265955">
    <property type="component" value="Unassembled WGS sequence"/>
</dbReference>
<dbReference type="Pfam" id="PF00015">
    <property type="entry name" value="MCPsignal"/>
    <property type="match status" value="1"/>
</dbReference>
<feature type="domain" description="Methyl-accepting transducer" evidence="3">
    <location>
        <begin position="48"/>
        <end position="284"/>
    </location>
</feature>
<evidence type="ECO:0000256" key="2">
    <source>
        <dbReference type="PROSITE-ProRule" id="PRU00284"/>
    </source>
</evidence>
<comment type="caution">
    <text evidence="4">The sequence shown here is derived from an EMBL/GenBank/DDBJ whole genome shotgun (WGS) entry which is preliminary data.</text>
</comment>
<evidence type="ECO:0000259" key="3">
    <source>
        <dbReference type="PROSITE" id="PS50111"/>
    </source>
</evidence>
<name>A0A3A3FHA3_9BURK</name>
<dbReference type="AlphaFoldDB" id="A0A3A3FHA3"/>
<dbReference type="Gene3D" id="1.10.287.950">
    <property type="entry name" value="Methyl-accepting chemotaxis protein"/>
    <property type="match status" value="1"/>
</dbReference>
<evidence type="ECO:0000256" key="1">
    <source>
        <dbReference type="ARBA" id="ARBA00023224"/>
    </source>
</evidence>
<gene>
    <name evidence="4" type="ORF">D3871_25990</name>
</gene>
<dbReference type="PANTHER" id="PTHR32089:SF112">
    <property type="entry name" value="LYSOZYME-LIKE PROTEIN-RELATED"/>
    <property type="match status" value="1"/>
</dbReference>
<dbReference type="InterPro" id="IPR004089">
    <property type="entry name" value="MCPsignal_dom"/>
</dbReference>
<dbReference type="GO" id="GO:0016020">
    <property type="term" value="C:membrane"/>
    <property type="evidence" value="ECO:0007669"/>
    <property type="project" value="InterPro"/>
</dbReference>
<evidence type="ECO:0000313" key="5">
    <source>
        <dbReference type="Proteomes" id="UP000265955"/>
    </source>
</evidence>
<keyword evidence="1 2" id="KW-0807">Transducer</keyword>
<dbReference type="PROSITE" id="PS51257">
    <property type="entry name" value="PROKAR_LIPOPROTEIN"/>
    <property type="match status" value="1"/>
</dbReference>
<reference evidence="5" key="1">
    <citation type="submission" date="2018-09" db="EMBL/GenBank/DDBJ databases">
        <authorList>
            <person name="Zhu H."/>
        </authorList>
    </citation>
    <scope>NUCLEOTIDE SEQUENCE [LARGE SCALE GENOMIC DNA]</scope>
    <source>
        <strain evidence="5">K1R23-30</strain>
    </source>
</reference>
<dbReference type="PROSITE" id="PS50111">
    <property type="entry name" value="CHEMOTAXIS_TRANSDUC_2"/>
    <property type="match status" value="1"/>
</dbReference>
<dbReference type="GO" id="GO:0007165">
    <property type="term" value="P:signal transduction"/>
    <property type="evidence" value="ECO:0007669"/>
    <property type="project" value="UniProtKB-KW"/>
</dbReference>
<accession>A0A3A3FHA3</accession>